<dbReference type="Proteomes" id="UP001519295">
    <property type="component" value="Unassembled WGS sequence"/>
</dbReference>
<comment type="caution">
    <text evidence="2">The sequence shown here is derived from an EMBL/GenBank/DDBJ whole genome shotgun (WGS) entry which is preliminary data.</text>
</comment>
<protein>
    <recommendedName>
        <fullName evidence="4">Mce-associated membrane protein</fullName>
    </recommendedName>
</protein>
<organism evidence="2 3">
    <name type="scientific">Pseudonocardia parietis</name>
    <dbReference type="NCBI Taxonomy" id="570936"/>
    <lineage>
        <taxon>Bacteria</taxon>
        <taxon>Bacillati</taxon>
        <taxon>Actinomycetota</taxon>
        <taxon>Actinomycetes</taxon>
        <taxon>Pseudonocardiales</taxon>
        <taxon>Pseudonocardiaceae</taxon>
        <taxon>Pseudonocardia</taxon>
    </lineage>
</organism>
<evidence type="ECO:0000256" key="1">
    <source>
        <dbReference type="SAM" id="MobiDB-lite"/>
    </source>
</evidence>
<feature type="region of interest" description="Disordered" evidence="1">
    <location>
        <begin position="77"/>
        <end position="113"/>
    </location>
</feature>
<evidence type="ECO:0000313" key="2">
    <source>
        <dbReference type="EMBL" id="MBP2371166.1"/>
    </source>
</evidence>
<accession>A0ABS4W4Q4</accession>
<sequence>MRRALPLLVLAVVLVAPLALLVPVFLPGEPSAAVLTSADRAAIGDPGIGRGADPVPPRTLPSSPSAVARAYLRAAHAAGPDDAGRSRRDAVPYAQSGSPAATGTPVLDPPRPGERRIAEVDVLAPAGSDPVRGRTAFVAGIRTTTAAPGGAPRTERWRTRVVLHHGPDGRWLVTGDTPITPDTPDVDD</sequence>
<reference evidence="2 3" key="1">
    <citation type="submission" date="2021-03" db="EMBL/GenBank/DDBJ databases">
        <title>Sequencing the genomes of 1000 actinobacteria strains.</title>
        <authorList>
            <person name="Klenk H.-P."/>
        </authorList>
    </citation>
    <scope>NUCLEOTIDE SEQUENCE [LARGE SCALE GENOMIC DNA]</scope>
    <source>
        <strain evidence="2 3">DSM 45256</strain>
    </source>
</reference>
<dbReference type="EMBL" id="JAGINU010000001">
    <property type="protein sequence ID" value="MBP2371166.1"/>
    <property type="molecule type" value="Genomic_DNA"/>
</dbReference>
<keyword evidence="3" id="KW-1185">Reference proteome</keyword>
<proteinExistence type="predicted"/>
<name>A0ABS4W4Q4_9PSEU</name>
<dbReference type="RefSeq" id="WP_210034872.1">
    <property type="nucleotide sequence ID" value="NZ_JAGINU010000001.1"/>
</dbReference>
<evidence type="ECO:0000313" key="3">
    <source>
        <dbReference type="Proteomes" id="UP001519295"/>
    </source>
</evidence>
<evidence type="ECO:0008006" key="4">
    <source>
        <dbReference type="Google" id="ProtNLM"/>
    </source>
</evidence>
<gene>
    <name evidence="2" type="ORF">JOF36_006862</name>
</gene>